<dbReference type="GO" id="GO:0051119">
    <property type="term" value="F:sugar transmembrane transporter activity"/>
    <property type="evidence" value="ECO:0000318"/>
    <property type="project" value="GO_Central"/>
</dbReference>
<feature type="transmembrane region" description="Helical" evidence="9">
    <location>
        <begin position="81"/>
        <end position="99"/>
    </location>
</feature>
<feature type="transmembrane region" description="Helical" evidence="9">
    <location>
        <begin position="134"/>
        <end position="155"/>
    </location>
</feature>
<dbReference type="GO" id="GO:0051260">
    <property type="term" value="P:protein homooligomerization"/>
    <property type="evidence" value="ECO:0007669"/>
    <property type="project" value="UniProtKB-ARBA"/>
</dbReference>
<evidence type="ECO:0000256" key="5">
    <source>
        <dbReference type="ARBA" id="ARBA00022692"/>
    </source>
</evidence>
<accession>A0A059CZT0</accession>
<evidence type="ECO:0000256" key="6">
    <source>
        <dbReference type="ARBA" id="ARBA00022737"/>
    </source>
</evidence>
<evidence type="ECO:0000256" key="3">
    <source>
        <dbReference type="ARBA" id="ARBA00022448"/>
    </source>
</evidence>
<evidence type="ECO:0000256" key="8">
    <source>
        <dbReference type="ARBA" id="ARBA00023136"/>
    </source>
</evidence>
<evidence type="ECO:0008006" key="11">
    <source>
        <dbReference type="Google" id="ProtNLM"/>
    </source>
</evidence>
<keyword evidence="3" id="KW-0813">Transport</keyword>
<evidence type="ECO:0000256" key="4">
    <source>
        <dbReference type="ARBA" id="ARBA00022597"/>
    </source>
</evidence>
<dbReference type="GO" id="GO:0016020">
    <property type="term" value="C:membrane"/>
    <property type="evidence" value="ECO:0000318"/>
    <property type="project" value="GO_Central"/>
</dbReference>
<dbReference type="InterPro" id="IPR004316">
    <property type="entry name" value="SWEET_rpt"/>
</dbReference>
<keyword evidence="8 9" id="KW-0472">Membrane</keyword>
<comment type="subcellular location">
    <subcellularLocation>
        <location evidence="1">Endomembrane system</location>
        <topology evidence="1">Multi-pass membrane protein</topology>
    </subcellularLocation>
</comment>
<name>A0A059CZT0_EUCGR</name>
<sequence length="176" mass="20054">MVDLINLTFITISKKKKATGFKPDPYVVTVINCAMWVYYGMSLVRPGSPLVIIINAFGLGIEPIYVGIFFTYSPWNRRRNILLVLLIELIFMAALRRVIQTKSVKYMPFYMSLAMFLNGITWAIYALLKFKPFVLVPNGLEALLGLAQLILYATYCRTTKLDKPEKPMSDVELSRA</sequence>
<dbReference type="Gene3D" id="1.20.1280.290">
    <property type="match status" value="2"/>
</dbReference>
<dbReference type="FunFam" id="1.20.1280.290:FF:000002">
    <property type="entry name" value="Bidirectional sugar transporter SWEET"/>
    <property type="match status" value="1"/>
</dbReference>
<dbReference type="InParanoid" id="A0A059CZT0"/>
<proteinExistence type="inferred from homology"/>
<evidence type="ECO:0000256" key="2">
    <source>
        <dbReference type="ARBA" id="ARBA00007809"/>
    </source>
</evidence>
<keyword evidence="4" id="KW-0762">Sugar transport</keyword>
<comment type="similarity">
    <text evidence="2">Belongs to the SWEET sugar transporter family.</text>
</comment>
<organism evidence="10">
    <name type="scientific">Eucalyptus grandis</name>
    <name type="common">Flooded gum</name>
    <dbReference type="NCBI Taxonomy" id="71139"/>
    <lineage>
        <taxon>Eukaryota</taxon>
        <taxon>Viridiplantae</taxon>
        <taxon>Streptophyta</taxon>
        <taxon>Embryophyta</taxon>
        <taxon>Tracheophyta</taxon>
        <taxon>Spermatophyta</taxon>
        <taxon>Magnoliopsida</taxon>
        <taxon>eudicotyledons</taxon>
        <taxon>Gunneridae</taxon>
        <taxon>Pentapetalae</taxon>
        <taxon>rosids</taxon>
        <taxon>malvids</taxon>
        <taxon>Myrtales</taxon>
        <taxon>Myrtaceae</taxon>
        <taxon>Myrtoideae</taxon>
        <taxon>Eucalypteae</taxon>
        <taxon>Eucalyptus</taxon>
    </lineage>
</organism>
<evidence type="ECO:0000256" key="7">
    <source>
        <dbReference type="ARBA" id="ARBA00022989"/>
    </source>
</evidence>
<gene>
    <name evidence="10" type="ORF">EUGRSUZ_B00363</name>
</gene>
<reference evidence="10" key="1">
    <citation type="submission" date="2013-07" db="EMBL/GenBank/DDBJ databases">
        <title>The genome of Eucalyptus grandis.</title>
        <authorList>
            <person name="Schmutz J."/>
            <person name="Hayes R."/>
            <person name="Myburg A."/>
            <person name="Tuskan G."/>
            <person name="Grattapaglia D."/>
            <person name="Rokhsar D.S."/>
        </authorList>
    </citation>
    <scope>NUCLEOTIDE SEQUENCE</scope>
    <source>
        <tissue evidence="10">Leaf extractions</tissue>
    </source>
</reference>
<evidence type="ECO:0000256" key="1">
    <source>
        <dbReference type="ARBA" id="ARBA00004127"/>
    </source>
</evidence>
<dbReference type="GO" id="GO:0012505">
    <property type="term" value="C:endomembrane system"/>
    <property type="evidence" value="ECO:0007669"/>
    <property type="project" value="UniProtKB-SubCell"/>
</dbReference>
<feature type="transmembrane region" description="Helical" evidence="9">
    <location>
        <begin position="106"/>
        <end position="128"/>
    </location>
</feature>
<keyword evidence="7 9" id="KW-1133">Transmembrane helix</keyword>
<dbReference type="AlphaFoldDB" id="A0A059CZT0"/>
<dbReference type="Gramene" id="KCW83440">
    <property type="protein sequence ID" value="KCW83440"/>
    <property type="gene ID" value="EUGRSUZ_B00363"/>
</dbReference>
<dbReference type="Pfam" id="PF03083">
    <property type="entry name" value="MtN3_slv"/>
    <property type="match status" value="2"/>
</dbReference>
<dbReference type="GO" id="GO:0008643">
    <property type="term" value="P:carbohydrate transport"/>
    <property type="evidence" value="ECO:0000318"/>
    <property type="project" value="GO_Central"/>
</dbReference>
<feature type="transmembrane region" description="Helical" evidence="9">
    <location>
        <begin position="26"/>
        <end position="44"/>
    </location>
</feature>
<evidence type="ECO:0000256" key="9">
    <source>
        <dbReference type="SAM" id="Phobius"/>
    </source>
</evidence>
<evidence type="ECO:0000313" key="10">
    <source>
        <dbReference type="EMBL" id="KCW83440.1"/>
    </source>
</evidence>
<protein>
    <recommendedName>
        <fullName evidence="11">Bidirectional sugar transporter SWEET</fullName>
    </recommendedName>
</protein>
<dbReference type="PANTHER" id="PTHR10791:SF159">
    <property type="entry name" value="BIDIRECTIONAL SUGAR TRANSPORTER SWEET5"/>
    <property type="match status" value="1"/>
</dbReference>
<dbReference type="OMA" id="PLTIMKM"/>
<keyword evidence="5 9" id="KW-0812">Transmembrane</keyword>
<feature type="transmembrane region" description="Helical" evidence="9">
    <location>
        <begin position="51"/>
        <end position="75"/>
    </location>
</feature>
<dbReference type="PANTHER" id="PTHR10791">
    <property type="entry name" value="RAG1-ACTIVATING PROTEIN 1"/>
    <property type="match status" value="1"/>
</dbReference>
<keyword evidence="6" id="KW-0677">Repeat</keyword>
<dbReference type="InterPro" id="IPR047664">
    <property type="entry name" value="SWEET"/>
</dbReference>
<dbReference type="EMBL" id="KK198754">
    <property type="protein sequence ID" value="KCW83440.1"/>
    <property type="molecule type" value="Genomic_DNA"/>
</dbReference>